<dbReference type="Gene3D" id="1.20.1290.10">
    <property type="entry name" value="AhpD-like"/>
    <property type="match status" value="1"/>
</dbReference>
<gene>
    <name evidence="2" type="ORF">GCM10023220_52240</name>
</gene>
<keyword evidence="3" id="KW-1185">Reference proteome</keyword>
<dbReference type="RefSeq" id="WP_345622648.1">
    <property type="nucleotide sequence ID" value="NZ_BAABIG010000056.1"/>
</dbReference>
<evidence type="ECO:0000313" key="3">
    <source>
        <dbReference type="Proteomes" id="UP001501265"/>
    </source>
</evidence>
<dbReference type="SUPFAM" id="SSF69118">
    <property type="entry name" value="AhpD-like"/>
    <property type="match status" value="1"/>
</dbReference>
<sequence length="144" mass="15340">MSSTPETGEDPEAAPPGYRTAESMAGEEAVTGFVDSLDPVGGHLADLVIETVFDKLYRRPGLSHPEREMVTLAVLAALGDTESQLTLHLGIAHRLGIAPSKVIEIFAHTSAYAGFPRALNAVETAKQFYGELGVLPLAQNQQAR</sequence>
<accession>A0ABP9CMU8</accession>
<feature type="domain" description="Carboxymuconolactone decarboxylase-like" evidence="1">
    <location>
        <begin position="47"/>
        <end position="126"/>
    </location>
</feature>
<proteinExistence type="predicted"/>
<evidence type="ECO:0000313" key="2">
    <source>
        <dbReference type="EMBL" id="GAA4814098.1"/>
    </source>
</evidence>
<dbReference type="PANTHER" id="PTHR33570:SF10">
    <property type="entry name" value="GAMMA-CARBOXYMUCONOLACTONE DECARBOXYLASE"/>
    <property type="match status" value="1"/>
</dbReference>
<dbReference type="InterPro" id="IPR003779">
    <property type="entry name" value="CMD-like"/>
</dbReference>
<organism evidence="2 3">
    <name type="scientific">Streptomyces ziwulingensis</name>
    <dbReference type="NCBI Taxonomy" id="1045501"/>
    <lineage>
        <taxon>Bacteria</taxon>
        <taxon>Bacillati</taxon>
        <taxon>Actinomycetota</taxon>
        <taxon>Actinomycetes</taxon>
        <taxon>Kitasatosporales</taxon>
        <taxon>Streptomycetaceae</taxon>
        <taxon>Streptomyces</taxon>
    </lineage>
</organism>
<dbReference type="InterPro" id="IPR052512">
    <property type="entry name" value="4CMD/NDH-1_regulator"/>
</dbReference>
<dbReference type="Pfam" id="PF02627">
    <property type="entry name" value="CMD"/>
    <property type="match status" value="1"/>
</dbReference>
<reference evidence="3" key="1">
    <citation type="journal article" date="2019" name="Int. J. Syst. Evol. Microbiol.">
        <title>The Global Catalogue of Microorganisms (GCM) 10K type strain sequencing project: providing services to taxonomists for standard genome sequencing and annotation.</title>
        <authorList>
            <consortium name="The Broad Institute Genomics Platform"/>
            <consortium name="The Broad Institute Genome Sequencing Center for Infectious Disease"/>
            <person name="Wu L."/>
            <person name="Ma J."/>
        </authorList>
    </citation>
    <scope>NUCLEOTIDE SEQUENCE [LARGE SCALE GENOMIC DNA]</scope>
    <source>
        <strain evidence="3">JCM 18081</strain>
    </source>
</reference>
<dbReference type="Proteomes" id="UP001501265">
    <property type="component" value="Unassembled WGS sequence"/>
</dbReference>
<dbReference type="EMBL" id="BAABIG010000056">
    <property type="protein sequence ID" value="GAA4814098.1"/>
    <property type="molecule type" value="Genomic_DNA"/>
</dbReference>
<evidence type="ECO:0000259" key="1">
    <source>
        <dbReference type="Pfam" id="PF02627"/>
    </source>
</evidence>
<protein>
    <submittedName>
        <fullName evidence="2">Carboxymuconolactone decarboxylase family protein</fullName>
    </submittedName>
</protein>
<dbReference type="PANTHER" id="PTHR33570">
    <property type="entry name" value="4-CARBOXYMUCONOLACTONE DECARBOXYLASE FAMILY PROTEIN"/>
    <property type="match status" value="1"/>
</dbReference>
<dbReference type="InterPro" id="IPR029032">
    <property type="entry name" value="AhpD-like"/>
</dbReference>
<comment type="caution">
    <text evidence="2">The sequence shown here is derived from an EMBL/GenBank/DDBJ whole genome shotgun (WGS) entry which is preliminary data.</text>
</comment>
<name>A0ABP9CMU8_9ACTN</name>